<name>A0A0F9MZ42_9ZZZZ</name>
<comment type="caution">
    <text evidence="1">The sequence shown here is derived from an EMBL/GenBank/DDBJ whole genome shotgun (WGS) entry which is preliminary data.</text>
</comment>
<evidence type="ECO:0000313" key="1">
    <source>
        <dbReference type="EMBL" id="KKN10974.1"/>
    </source>
</evidence>
<sequence length="60" mass="6541">MSQKLKCKGCGKVMKPEDLEIKIGDPVIVDCNLTSLSNSGIILPFCKVCIENLVEVEDDS</sequence>
<organism evidence="1">
    <name type="scientific">marine sediment metagenome</name>
    <dbReference type="NCBI Taxonomy" id="412755"/>
    <lineage>
        <taxon>unclassified sequences</taxon>
        <taxon>metagenomes</taxon>
        <taxon>ecological metagenomes</taxon>
    </lineage>
</organism>
<protein>
    <submittedName>
        <fullName evidence="1">Uncharacterized protein</fullName>
    </submittedName>
</protein>
<reference evidence="1" key="1">
    <citation type="journal article" date="2015" name="Nature">
        <title>Complex archaea that bridge the gap between prokaryotes and eukaryotes.</title>
        <authorList>
            <person name="Spang A."/>
            <person name="Saw J.H."/>
            <person name="Jorgensen S.L."/>
            <person name="Zaremba-Niedzwiedzka K."/>
            <person name="Martijn J."/>
            <person name="Lind A.E."/>
            <person name="van Eijk R."/>
            <person name="Schleper C."/>
            <person name="Guy L."/>
            <person name="Ettema T.J."/>
        </authorList>
    </citation>
    <scope>NUCLEOTIDE SEQUENCE</scope>
</reference>
<accession>A0A0F9MZ42</accession>
<proteinExistence type="predicted"/>
<gene>
    <name evidence="1" type="ORF">LCGC14_1031230</name>
</gene>
<dbReference type="AlphaFoldDB" id="A0A0F9MZ42"/>
<dbReference type="EMBL" id="LAZR01004188">
    <property type="protein sequence ID" value="KKN10974.1"/>
    <property type="molecule type" value="Genomic_DNA"/>
</dbReference>